<keyword evidence="2" id="KW-1185">Reference proteome</keyword>
<evidence type="ECO:0000313" key="2">
    <source>
        <dbReference type="Proteomes" id="UP000053858"/>
    </source>
</evidence>
<dbReference type="Proteomes" id="UP000053858">
    <property type="component" value="Unassembled WGS sequence"/>
</dbReference>
<dbReference type="AlphaFoldDB" id="A0A0A0ATH7"/>
<accession>A0A0A0ATH7</accession>
<proteinExistence type="predicted"/>
<dbReference type="Gene3D" id="1.10.287.210">
    <property type="match status" value="1"/>
</dbReference>
<protein>
    <submittedName>
        <fullName evidence="1">Uncharacterized protein</fullName>
    </submittedName>
</protein>
<gene>
    <name evidence="1" type="ORF">N301_06294</name>
</gene>
<feature type="non-terminal residue" evidence="1">
    <location>
        <position position="1"/>
    </location>
</feature>
<name>A0A0A0ATH7_CHAVO</name>
<organism evidence="1 2">
    <name type="scientific">Charadrius vociferus</name>
    <name type="common">Killdeer</name>
    <name type="synonym">Aegialitis vocifera</name>
    <dbReference type="NCBI Taxonomy" id="50402"/>
    <lineage>
        <taxon>Eukaryota</taxon>
        <taxon>Metazoa</taxon>
        <taxon>Chordata</taxon>
        <taxon>Craniata</taxon>
        <taxon>Vertebrata</taxon>
        <taxon>Euteleostomi</taxon>
        <taxon>Archelosauria</taxon>
        <taxon>Archosauria</taxon>
        <taxon>Dinosauria</taxon>
        <taxon>Saurischia</taxon>
        <taxon>Theropoda</taxon>
        <taxon>Coelurosauria</taxon>
        <taxon>Aves</taxon>
        <taxon>Neognathae</taxon>
        <taxon>Neoaves</taxon>
        <taxon>Charadriiformes</taxon>
        <taxon>Charadriidae</taxon>
        <taxon>Charadrius</taxon>
    </lineage>
</organism>
<dbReference type="SUPFAM" id="SSF58069">
    <property type="entry name" value="Virus ectodomain"/>
    <property type="match status" value="1"/>
</dbReference>
<evidence type="ECO:0000313" key="1">
    <source>
        <dbReference type="EMBL" id="KGL96833.1"/>
    </source>
</evidence>
<sequence length="59" mass="6786">ATDILLLAHGYGCKDFEGMCCFNLFDHSQSVYQQLEQLQENMKHITEGHDPLSDWLNSL</sequence>
<reference evidence="2" key="1">
    <citation type="journal article" date="2014" name="Science">
        <title>Comparative genomics reveals insights into avian genome evolution and adaptation.</title>
        <authorList>
            <consortium name="Avian Genome Consortium"/>
            <person name="Zhang G."/>
            <person name="Li C."/>
            <person name="Li Q."/>
            <person name="Li B."/>
            <person name="Larkin D.M."/>
            <person name="Lee C."/>
            <person name="Storz J.F."/>
            <person name="Antunes A."/>
            <person name="Greenwold M.J."/>
            <person name="Meredith R.W."/>
            <person name="Odeen A."/>
            <person name="Cui J."/>
            <person name="Zhou Q."/>
            <person name="Xu L."/>
            <person name="Pan H."/>
            <person name="Wang Z."/>
            <person name="Jin L."/>
            <person name="Zhang P."/>
            <person name="Hu H."/>
            <person name="Yang W."/>
            <person name="Hu J."/>
            <person name="Xiao J."/>
            <person name="Yang Z."/>
            <person name="Liu Y."/>
            <person name="Xie Q."/>
            <person name="Yu H."/>
            <person name="Lian J."/>
            <person name="Wen P."/>
            <person name="Zhang F."/>
            <person name="Li H."/>
            <person name="Zeng Y."/>
            <person name="Xiong Z."/>
            <person name="Liu S."/>
            <person name="Zhou L."/>
            <person name="Huang Z."/>
            <person name="An N."/>
            <person name="Wang J."/>
            <person name="Zheng Q."/>
            <person name="Xiong Y."/>
            <person name="Wang G."/>
            <person name="Wang B."/>
            <person name="Wang J."/>
            <person name="Fan Y."/>
            <person name="da Fonseca R.R."/>
            <person name="Alfaro-Nunez A."/>
            <person name="Schubert M."/>
            <person name="Orlando L."/>
            <person name="Mourier T."/>
            <person name="Howard J.T."/>
            <person name="Ganapathy G."/>
            <person name="Pfenning A."/>
            <person name="Whitney O."/>
            <person name="Rivas M.V."/>
            <person name="Hara E."/>
            <person name="Smith J."/>
            <person name="Farre M."/>
            <person name="Narayan J."/>
            <person name="Slavov G."/>
            <person name="Romanov M.N."/>
            <person name="Borges R."/>
            <person name="Machado J.P."/>
            <person name="Khan I."/>
            <person name="Springer M.S."/>
            <person name="Gatesy J."/>
            <person name="Hoffmann F.G."/>
            <person name="Opazo J.C."/>
            <person name="Hastad O."/>
            <person name="Sawyer R.H."/>
            <person name="Kim H."/>
            <person name="Kim K.W."/>
            <person name="Kim H.J."/>
            <person name="Cho S."/>
            <person name="Li N."/>
            <person name="Huang Y."/>
            <person name="Bruford M.W."/>
            <person name="Zhan X."/>
            <person name="Dixon A."/>
            <person name="Bertelsen M.F."/>
            <person name="Derryberry E."/>
            <person name="Warren W."/>
            <person name="Wilson R.K."/>
            <person name="Li S."/>
            <person name="Ray D.A."/>
            <person name="Green R.E."/>
            <person name="O'Brien S.J."/>
            <person name="Griffin D."/>
            <person name="Johnson W.E."/>
            <person name="Haussler D."/>
            <person name="Ryder O.A."/>
            <person name="Willerslev E."/>
            <person name="Graves G.R."/>
            <person name="Alstrom P."/>
            <person name="Fjeldsa J."/>
            <person name="Mindell D.P."/>
            <person name="Edwards S.V."/>
            <person name="Braun E.L."/>
            <person name="Rahbek C."/>
            <person name="Burt D.W."/>
            <person name="Houde P."/>
            <person name="Zhang Y."/>
            <person name="Yang H."/>
            <person name="Wang J."/>
            <person name="Jarvis E.D."/>
            <person name="Gilbert M.T."/>
            <person name="Wang J."/>
        </authorList>
    </citation>
    <scope>NUCLEOTIDE SEQUENCE [LARGE SCALE GENOMIC DNA]</scope>
</reference>
<feature type="non-terminal residue" evidence="1">
    <location>
        <position position="59"/>
    </location>
</feature>
<dbReference type="EMBL" id="KL872725">
    <property type="protein sequence ID" value="KGL96833.1"/>
    <property type="molecule type" value="Genomic_DNA"/>
</dbReference>